<dbReference type="PRINTS" id="PR02053">
    <property type="entry name" value="BRISCABRO1"/>
</dbReference>
<keyword evidence="10" id="KW-0539">Nucleus</keyword>
<keyword evidence="8" id="KW-0175">Coiled coil</keyword>
<accession>A0A3B3RJ00</accession>
<dbReference type="Ensembl" id="ENSPKIT00000042329.1">
    <property type="protein sequence ID" value="ENSPKIP00000017810.1"/>
    <property type="gene ID" value="ENSPKIG00000003536.1"/>
</dbReference>
<keyword evidence="4" id="KW-0132">Cell division</keyword>
<evidence type="ECO:0000256" key="4">
    <source>
        <dbReference type="ARBA" id="ARBA00022618"/>
    </source>
</evidence>
<organism evidence="15 16">
    <name type="scientific">Paramormyrops kingsleyae</name>
    <dbReference type="NCBI Taxonomy" id="1676925"/>
    <lineage>
        <taxon>Eukaryota</taxon>
        <taxon>Metazoa</taxon>
        <taxon>Chordata</taxon>
        <taxon>Craniata</taxon>
        <taxon>Vertebrata</taxon>
        <taxon>Euteleostomi</taxon>
        <taxon>Actinopterygii</taxon>
        <taxon>Neopterygii</taxon>
        <taxon>Teleostei</taxon>
        <taxon>Osteoglossocephala</taxon>
        <taxon>Osteoglossomorpha</taxon>
        <taxon>Osteoglossiformes</taxon>
        <taxon>Mormyridae</taxon>
        <taxon>Paramormyrops</taxon>
    </lineage>
</organism>
<evidence type="ECO:0000256" key="1">
    <source>
        <dbReference type="ARBA" id="ARBA00004123"/>
    </source>
</evidence>
<feature type="region of interest" description="Disordered" evidence="13">
    <location>
        <begin position="264"/>
        <end position="301"/>
    </location>
</feature>
<comment type="similarity">
    <text evidence="12">Belongs to the FAM175 family. Abro1 subfamily.</text>
</comment>
<evidence type="ECO:0000256" key="6">
    <source>
        <dbReference type="ARBA" id="ARBA00022776"/>
    </source>
</evidence>
<name>A0A3B3RJ00_9TELE</name>
<evidence type="ECO:0000256" key="13">
    <source>
        <dbReference type="SAM" id="MobiDB-lite"/>
    </source>
</evidence>
<dbReference type="InterPro" id="IPR037518">
    <property type="entry name" value="MPN"/>
</dbReference>
<dbReference type="GO" id="GO:0051301">
    <property type="term" value="P:cell division"/>
    <property type="evidence" value="ECO:0007669"/>
    <property type="project" value="UniProtKB-KW"/>
</dbReference>
<dbReference type="InterPro" id="IPR023238">
    <property type="entry name" value="FAM175"/>
</dbReference>
<dbReference type="PRINTS" id="PR02051">
    <property type="entry name" value="PROTEINF175"/>
</dbReference>
<dbReference type="GO" id="GO:0008608">
    <property type="term" value="P:attachment of spindle microtubules to kinetochore"/>
    <property type="evidence" value="ECO:0007669"/>
    <property type="project" value="TreeGrafter"/>
</dbReference>
<evidence type="ECO:0000313" key="16">
    <source>
        <dbReference type="Proteomes" id="UP000261540"/>
    </source>
</evidence>
<evidence type="ECO:0000259" key="14">
    <source>
        <dbReference type="PROSITE" id="PS50249"/>
    </source>
</evidence>
<feature type="region of interest" description="Disordered" evidence="13">
    <location>
        <begin position="323"/>
        <end position="393"/>
    </location>
</feature>
<keyword evidence="3" id="KW-0963">Cytoplasm</keyword>
<dbReference type="PROSITE" id="PS50249">
    <property type="entry name" value="MPN"/>
    <property type="match status" value="1"/>
</dbReference>
<evidence type="ECO:0000256" key="12">
    <source>
        <dbReference type="ARBA" id="ARBA00035115"/>
    </source>
</evidence>
<dbReference type="GeneTree" id="ENSGT00530000063424"/>
<dbReference type="AlphaFoldDB" id="A0A3B3RJ00"/>
<proteinExistence type="inferred from homology"/>
<evidence type="ECO:0000256" key="2">
    <source>
        <dbReference type="ARBA" id="ARBA00004647"/>
    </source>
</evidence>
<feature type="compositionally biased region" description="Low complexity" evidence="13">
    <location>
        <begin position="285"/>
        <end position="301"/>
    </location>
</feature>
<dbReference type="GO" id="GO:0005634">
    <property type="term" value="C:nucleus"/>
    <property type="evidence" value="ECO:0007669"/>
    <property type="project" value="UniProtKB-SubCell"/>
</dbReference>
<dbReference type="STRING" id="1676925.ENSPKIP00000017810"/>
<evidence type="ECO:0000256" key="11">
    <source>
        <dbReference type="ARBA" id="ARBA00023306"/>
    </source>
</evidence>
<evidence type="ECO:0000256" key="5">
    <source>
        <dbReference type="ARBA" id="ARBA00022701"/>
    </source>
</evidence>
<sequence>MKSLCSRTRWDVFIMAACISSYTFSSVCYHSANSNSDHEGFLLGEVKEEETFSISDSQISSTEFLVVNIYFQPFFCCFSFYDYSGNINEDKLNGILKERRKNVIGWYRFRRNTQQQMSLRERLIHRQLTNILGTTDLVFLLFSFISTGNNSTHALEYVLFQPSQSRYNQRVSLCIPNLGSTSLQEYKVSSVPNTSWNYAKVIQEHGAEFFDKDGVVKDIRNIFQVYSALQEQVQAICGEVERSEREKEEIQQDVEKLKKQIALRKHRKTEDRQMTSFAGPAVRESSMTSCSTPSDPCSCTDPPASVTAYAEVGAPPLAQFQKPLDQQATSGTTARQAARLEEDEEHTDEEYEELELERSEESDRKAPPRDRDQDQPIIPGLDSDCGDSQSFVI</sequence>
<keyword evidence="9" id="KW-0206">Cytoskeleton</keyword>
<dbReference type="Pfam" id="PF21125">
    <property type="entry name" value="MPN_2A_DUB_like"/>
    <property type="match status" value="1"/>
</dbReference>
<comment type="subcellular location">
    <subcellularLocation>
        <location evidence="2">Cytoplasm</location>
        <location evidence="2">Cytoskeleton</location>
        <location evidence="2">Spindle pole</location>
    </subcellularLocation>
    <subcellularLocation>
        <location evidence="1">Nucleus</location>
    </subcellularLocation>
</comment>
<keyword evidence="16" id="KW-1185">Reference proteome</keyword>
<feature type="domain" description="MPN" evidence="14">
    <location>
        <begin position="17"/>
        <end position="161"/>
    </location>
</feature>
<evidence type="ECO:0000256" key="3">
    <source>
        <dbReference type="ARBA" id="ARBA00022490"/>
    </source>
</evidence>
<dbReference type="GO" id="GO:0070536">
    <property type="term" value="P:protein K63-linked deubiquitination"/>
    <property type="evidence" value="ECO:0007669"/>
    <property type="project" value="TreeGrafter"/>
</dbReference>
<keyword evidence="11" id="KW-0131">Cell cycle</keyword>
<dbReference type="PANTHER" id="PTHR31728:SF1">
    <property type="entry name" value="BRISC COMPLEX SUBUNIT ABRAXAS 2"/>
    <property type="match status" value="1"/>
</dbReference>
<evidence type="ECO:0000256" key="7">
    <source>
        <dbReference type="ARBA" id="ARBA00022786"/>
    </source>
</evidence>
<evidence type="ECO:0000313" key="15">
    <source>
        <dbReference type="Ensembl" id="ENSPKIP00000017810.1"/>
    </source>
</evidence>
<keyword evidence="5" id="KW-0493">Microtubule</keyword>
<feature type="compositionally biased region" description="Basic and acidic residues" evidence="13">
    <location>
        <begin position="356"/>
        <end position="374"/>
    </location>
</feature>
<keyword evidence="6" id="KW-0498">Mitosis</keyword>
<dbReference type="PANTHER" id="PTHR31728">
    <property type="entry name" value="ABRAXAS FAMILY MEMBER"/>
    <property type="match status" value="1"/>
</dbReference>
<evidence type="ECO:0000256" key="9">
    <source>
        <dbReference type="ARBA" id="ARBA00023212"/>
    </source>
</evidence>
<dbReference type="GO" id="GO:0090307">
    <property type="term" value="P:mitotic spindle assembly"/>
    <property type="evidence" value="ECO:0007669"/>
    <property type="project" value="TreeGrafter"/>
</dbReference>
<feature type="compositionally biased region" description="Polar residues" evidence="13">
    <location>
        <begin position="324"/>
        <end position="335"/>
    </location>
</feature>
<feature type="compositionally biased region" description="Acidic residues" evidence="13">
    <location>
        <begin position="341"/>
        <end position="355"/>
    </location>
</feature>
<keyword evidence="7" id="KW-0833">Ubl conjugation pathway</keyword>
<evidence type="ECO:0000256" key="10">
    <source>
        <dbReference type="ARBA" id="ARBA00023242"/>
    </source>
</evidence>
<dbReference type="GO" id="GO:0005874">
    <property type="term" value="C:microtubule"/>
    <property type="evidence" value="ECO:0007669"/>
    <property type="project" value="UniProtKB-KW"/>
</dbReference>
<reference evidence="15" key="2">
    <citation type="submission" date="2025-09" db="UniProtKB">
        <authorList>
            <consortium name="Ensembl"/>
        </authorList>
    </citation>
    <scope>IDENTIFICATION</scope>
</reference>
<protein>
    <submittedName>
        <fullName evidence="15">Abraxas 2, BRISC complex subunit</fullName>
    </submittedName>
</protein>
<dbReference type="InterPro" id="IPR023240">
    <property type="entry name" value="BRISC_Abraxas2"/>
</dbReference>
<evidence type="ECO:0000256" key="8">
    <source>
        <dbReference type="ARBA" id="ARBA00023054"/>
    </source>
</evidence>
<reference evidence="15" key="1">
    <citation type="submission" date="2025-08" db="UniProtKB">
        <authorList>
            <consortium name="Ensembl"/>
        </authorList>
    </citation>
    <scope>IDENTIFICATION</scope>
</reference>
<dbReference type="Proteomes" id="UP000261540">
    <property type="component" value="Unplaced"/>
</dbReference>
<dbReference type="GO" id="GO:0008017">
    <property type="term" value="F:microtubule binding"/>
    <property type="evidence" value="ECO:0007669"/>
    <property type="project" value="TreeGrafter"/>
</dbReference>
<dbReference type="GO" id="GO:0031593">
    <property type="term" value="F:polyubiquitin modification-dependent protein binding"/>
    <property type="evidence" value="ECO:0007669"/>
    <property type="project" value="TreeGrafter"/>
</dbReference>
<dbReference type="GO" id="GO:0000922">
    <property type="term" value="C:spindle pole"/>
    <property type="evidence" value="ECO:0007669"/>
    <property type="project" value="UniProtKB-SubCell"/>
</dbReference>